<gene>
    <name evidence="2" type="ORF">PIB30_070069</name>
</gene>
<keyword evidence="3" id="KW-1185">Reference proteome</keyword>
<organism evidence="2 3">
    <name type="scientific">Stylosanthes scabra</name>
    <dbReference type="NCBI Taxonomy" id="79078"/>
    <lineage>
        <taxon>Eukaryota</taxon>
        <taxon>Viridiplantae</taxon>
        <taxon>Streptophyta</taxon>
        <taxon>Embryophyta</taxon>
        <taxon>Tracheophyta</taxon>
        <taxon>Spermatophyta</taxon>
        <taxon>Magnoliopsida</taxon>
        <taxon>eudicotyledons</taxon>
        <taxon>Gunneridae</taxon>
        <taxon>Pentapetalae</taxon>
        <taxon>rosids</taxon>
        <taxon>fabids</taxon>
        <taxon>Fabales</taxon>
        <taxon>Fabaceae</taxon>
        <taxon>Papilionoideae</taxon>
        <taxon>50 kb inversion clade</taxon>
        <taxon>dalbergioids sensu lato</taxon>
        <taxon>Dalbergieae</taxon>
        <taxon>Pterocarpus clade</taxon>
        <taxon>Stylosanthes</taxon>
    </lineage>
</organism>
<evidence type="ECO:0000256" key="1">
    <source>
        <dbReference type="SAM" id="MobiDB-lite"/>
    </source>
</evidence>
<comment type="caution">
    <text evidence="2">The sequence shown here is derived from an EMBL/GenBank/DDBJ whole genome shotgun (WGS) entry which is preliminary data.</text>
</comment>
<reference evidence="2 3" key="1">
    <citation type="journal article" date="2023" name="Plants (Basel)">
        <title>Bridging the Gap: Combining Genomics and Transcriptomics Approaches to Understand Stylosanthes scabra, an Orphan Legume from the Brazilian Caatinga.</title>
        <authorList>
            <person name="Ferreira-Neto J.R.C."/>
            <person name="da Silva M.D."/>
            <person name="Binneck E."/>
            <person name="de Melo N.F."/>
            <person name="da Silva R.H."/>
            <person name="de Melo A.L.T.M."/>
            <person name="Pandolfi V."/>
            <person name="Bustamante F.O."/>
            <person name="Brasileiro-Vidal A.C."/>
            <person name="Benko-Iseppon A.M."/>
        </authorList>
    </citation>
    <scope>NUCLEOTIDE SEQUENCE [LARGE SCALE GENOMIC DNA]</scope>
    <source>
        <tissue evidence="2">Leaves</tissue>
    </source>
</reference>
<accession>A0ABU6VLZ1</accession>
<dbReference type="EMBL" id="JASCZI010151816">
    <property type="protein sequence ID" value="MED6174544.1"/>
    <property type="molecule type" value="Genomic_DNA"/>
</dbReference>
<name>A0ABU6VLZ1_9FABA</name>
<feature type="region of interest" description="Disordered" evidence="1">
    <location>
        <begin position="1"/>
        <end position="52"/>
    </location>
</feature>
<evidence type="ECO:0000313" key="2">
    <source>
        <dbReference type="EMBL" id="MED6174544.1"/>
    </source>
</evidence>
<feature type="non-terminal residue" evidence="2">
    <location>
        <position position="112"/>
    </location>
</feature>
<sequence>MQRQRASDDNLEEQNGGVAGRRAAMSGNWTAQGAVTRTSRTSERRRTGVEGTSRRWGLRFGGDVESWRRWPVETVFVGGGGLMGDGRTMFGLWCLREEKARKVEESESETKK</sequence>
<dbReference type="Proteomes" id="UP001341840">
    <property type="component" value="Unassembled WGS sequence"/>
</dbReference>
<proteinExistence type="predicted"/>
<evidence type="ECO:0000313" key="3">
    <source>
        <dbReference type="Proteomes" id="UP001341840"/>
    </source>
</evidence>
<protein>
    <submittedName>
        <fullName evidence="2">Uncharacterized protein</fullName>
    </submittedName>
</protein>